<dbReference type="EMBL" id="MRBO01000720">
    <property type="protein sequence ID" value="KAB2582218.1"/>
    <property type="molecule type" value="Genomic_DNA"/>
</dbReference>
<reference evidence="2 3" key="1">
    <citation type="journal article" date="2017" name="Poromechanics V (2013)">
        <title>Genomic Characterization of the Arsenic-Tolerant Actinobacterium, &lt;i&gt;Rhodococcus erythropolis&lt;/i&gt; S43.</title>
        <authorList>
            <person name="Retamal-Morales G."/>
            <person name="Mehnert M."/>
            <person name="Schwabe R."/>
            <person name="Tischler D."/>
            <person name="Schloemann M."/>
            <person name="Levican G.J."/>
        </authorList>
    </citation>
    <scope>NUCLEOTIDE SEQUENCE [LARGE SCALE GENOMIC DNA]</scope>
    <source>
        <strain evidence="2 3">S43</strain>
    </source>
</reference>
<evidence type="ECO:0000313" key="2">
    <source>
        <dbReference type="EMBL" id="KAB2582218.1"/>
    </source>
</evidence>
<gene>
    <name evidence="2" type="ORF">BS297_26890</name>
</gene>
<dbReference type="KEGG" id="reb:XU06_08760"/>
<sequence length="67" mass="7195">MTGVSPGSHCVPTNTPCTDFGSSTARTPPANRPFGQVVATPDRQEGRIRLPWFPLIGNVLLGDYDPQ</sequence>
<evidence type="ECO:0000256" key="1">
    <source>
        <dbReference type="SAM" id="MobiDB-lite"/>
    </source>
</evidence>
<dbReference type="Proteomes" id="UP000325576">
    <property type="component" value="Unassembled WGS sequence"/>
</dbReference>
<protein>
    <submittedName>
        <fullName evidence="2">Uncharacterized protein</fullName>
    </submittedName>
</protein>
<comment type="caution">
    <text evidence="2">The sequence shown here is derived from an EMBL/GenBank/DDBJ whole genome shotgun (WGS) entry which is preliminary data.</text>
</comment>
<feature type="region of interest" description="Disordered" evidence="1">
    <location>
        <begin position="1"/>
        <end position="37"/>
    </location>
</feature>
<organism evidence="2 3">
    <name type="scientific">Rhodococcus erythropolis</name>
    <name type="common">Arthrobacter picolinophilus</name>
    <dbReference type="NCBI Taxonomy" id="1833"/>
    <lineage>
        <taxon>Bacteria</taxon>
        <taxon>Bacillati</taxon>
        <taxon>Actinomycetota</taxon>
        <taxon>Actinomycetes</taxon>
        <taxon>Mycobacteriales</taxon>
        <taxon>Nocardiaceae</taxon>
        <taxon>Rhodococcus</taxon>
        <taxon>Rhodococcus erythropolis group</taxon>
    </lineage>
</organism>
<evidence type="ECO:0000313" key="3">
    <source>
        <dbReference type="Proteomes" id="UP000325576"/>
    </source>
</evidence>
<dbReference type="AlphaFoldDB" id="A0A0C2VQV5"/>
<name>A0A0C2VQV5_RHOER</name>
<proteinExistence type="predicted"/>
<feature type="compositionally biased region" description="Polar residues" evidence="1">
    <location>
        <begin position="11"/>
        <end position="26"/>
    </location>
</feature>
<accession>A0A0C2VQV5</accession>